<evidence type="ECO:0000313" key="2">
    <source>
        <dbReference type="EMBL" id="OCT95969.1"/>
    </source>
</evidence>
<dbReference type="Proteomes" id="UP000694892">
    <property type="component" value="Chromosome 2L"/>
</dbReference>
<dbReference type="AlphaFoldDB" id="A0A974DPU5"/>
<feature type="non-terminal residue" evidence="2">
    <location>
        <position position="69"/>
    </location>
</feature>
<accession>A0A974DPU5</accession>
<keyword evidence="1" id="KW-1133">Transmembrane helix</keyword>
<reference evidence="3" key="1">
    <citation type="journal article" date="2016" name="Nature">
        <title>Genome evolution in the allotetraploid frog Xenopus laevis.</title>
        <authorList>
            <person name="Session A.M."/>
            <person name="Uno Y."/>
            <person name="Kwon T."/>
            <person name="Chapman J.A."/>
            <person name="Toyoda A."/>
            <person name="Takahashi S."/>
            <person name="Fukui A."/>
            <person name="Hikosaka A."/>
            <person name="Suzuki A."/>
            <person name="Kondo M."/>
            <person name="van Heeringen S.J."/>
            <person name="Quigley I."/>
            <person name="Heinz S."/>
            <person name="Ogino H."/>
            <person name="Ochi H."/>
            <person name="Hellsten U."/>
            <person name="Lyons J.B."/>
            <person name="Simakov O."/>
            <person name="Putnam N."/>
            <person name="Stites J."/>
            <person name="Kuroki Y."/>
            <person name="Tanaka T."/>
            <person name="Michiue T."/>
            <person name="Watanabe M."/>
            <person name="Bogdanovic O."/>
            <person name="Lister R."/>
            <person name="Georgiou G."/>
            <person name="Paranjpe S.S."/>
            <person name="van Kruijsbergen I."/>
            <person name="Shu S."/>
            <person name="Carlson J."/>
            <person name="Kinoshita T."/>
            <person name="Ohta Y."/>
            <person name="Mawaribuchi S."/>
            <person name="Jenkins J."/>
            <person name="Grimwood J."/>
            <person name="Schmutz J."/>
            <person name="Mitros T."/>
            <person name="Mozaffari S.V."/>
            <person name="Suzuki Y."/>
            <person name="Haramoto Y."/>
            <person name="Yamamoto T.S."/>
            <person name="Takagi C."/>
            <person name="Heald R."/>
            <person name="Miller K."/>
            <person name="Haudenschild C."/>
            <person name="Kitzman J."/>
            <person name="Nakayama T."/>
            <person name="Izutsu Y."/>
            <person name="Robert J."/>
            <person name="Fortriede J."/>
            <person name="Burns K."/>
            <person name="Lotay V."/>
            <person name="Karimi K."/>
            <person name="Yasuoka Y."/>
            <person name="Dichmann D.S."/>
            <person name="Flajnik M.F."/>
            <person name="Houston D.W."/>
            <person name="Shendure J."/>
            <person name="DuPasquier L."/>
            <person name="Vize P.D."/>
            <person name="Zorn A.M."/>
            <person name="Ito M."/>
            <person name="Marcotte E.M."/>
            <person name="Wallingford J.B."/>
            <person name="Ito Y."/>
            <person name="Asashima M."/>
            <person name="Ueno N."/>
            <person name="Matsuda Y."/>
            <person name="Veenstra G.J."/>
            <person name="Fujiyama A."/>
            <person name="Harland R.M."/>
            <person name="Taira M."/>
            <person name="Rokhsar D.S."/>
        </authorList>
    </citation>
    <scope>NUCLEOTIDE SEQUENCE [LARGE SCALE GENOMIC DNA]</scope>
    <source>
        <strain evidence="3">J</strain>
    </source>
</reference>
<keyword evidence="1" id="KW-0472">Membrane</keyword>
<keyword evidence="1" id="KW-0812">Transmembrane</keyword>
<organism evidence="2 3">
    <name type="scientific">Xenopus laevis</name>
    <name type="common">African clawed frog</name>
    <dbReference type="NCBI Taxonomy" id="8355"/>
    <lineage>
        <taxon>Eukaryota</taxon>
        <taxon>Metazoa</taxon>
        <taxon>Chordata</taxon>
        <taxon>Craniata</taxon>
        <taxon>Vertebrata</taxon>
        <taxon>Euteleostomi</taxon>
        <taxon>Amphibia</taxon>
        <taxon>Batrachia</taxon>
        <taxon>Anura</taxon>
        <taxon>Pipoidea</taxon>
        <taxon>Pipidae</taxon>
        <taxon>Xenopodinae</taxon>
        <taxon>Xenopus</taxon>
        <taxon>Xenopus</taxon>
    </lineage>
</organism>
<dbReference type="EMBL" id="CM004468">
    <property type="protein sequence ID" value="OCT95969.1"/>
    <property type="molecule type" value="Genomic_DNA"/>
</dbReference>
<proteinExistence type="predicted"/>
<feature type="transmembrane region" description="Helical" evidence="1">
    <location>
        <begin position="13"/>
        <end position="40"/>
    </location>
</feature>
<evidence type="ECO:0000256" key="1">
    <source>
        <dbReference type="SAM" id="Phobius"/>
    </source>
</evidence>
<sequence length="69" mass="8071">MAQEVNIYVLDKMFVYCFFFCCRPFLHYVVPAVNLFTTLLERSQHRAHHREVPKGGGGFLTIVLVDTFF</sequence>
<evidence type="ECO:0000313" key="3">
    <source>
        <dbReference type="Proteomes" id="UP000694892"/>
    </source>
</evidence>
<protein>
    <submittedName>
        <fullName evidence="2">Uncharacterized protein</fullName>
    </submittedName>
</protein>
<gene>
    <name evidence="2" type="ORF">XELAEV_18013661mg</name>
</gene>
<name>A0A974DPU5_XENLA</name>